<gene>
    <name evidence="3" type="ORF">XA68_12544</name>
</gene>
<feature type="transmembrane region" description="Helical" evidence="2">
    <location>
        <begin position="387"/>
        <end position="407"/>
    </location>
</feature>
<keyword evidence="2" id="KW-1133">Transmembrane helix</keyword>
<evidence type="ECO:0000256" key="1">
    <source>
        <dbReference type="SAM" id="MobiDB-lite"/>
    </source>
</evidence>
<keyword evidence="2" id="KW-0812">Transmembrane</keyword>
<evidence type="ECO:0000313" key="4">
    <source>
        <dbReference type="Proteomes" id="UP000037136"/>
    </source>
</evidence>
<sequence>MASITQRLPLSGERDGELKTKDKVVETPRPKLTDLTDRRILTFWLFTISSTASFVLWVVAATFVSHIPLRNYHSSSPPPPQQQKQLTGTTVAFNSSFTAHDFLPLESLALASLATETARHISIDVWFAVALTTALDAIAVVLTFNGLLIRRFHFAVSQRLMFIASALSYGVLQRHGFVARHPLVAVGMGFGLYLLFDRALDRFERPMPAGGLRAASKWGSIDKYSADLGFVEASWPRASFLAACVGGFGLSLTMLVPPPWSALVPILHIFFESVFLSAMGAKRTARYLVLCSPVFFATICVHWGVSALVTVPRLVIRPWAFVGLVLLGRGLLDLLLKTSLRHRSELQWARREALISTRLLVFLCAGLVALQSLGTGLVTYIKPTMVLAIYGLNGAGFLAVASYNVAFNLSGKDG</sequence>
<reference evidence="3 4" key="2">
    <citation type="journal article" date="2017" name="Sci. Rep.">
        <title>Ant-infecting Ophiocordyceps genomes reveal a high diversity of potential behavioral manipulation genes and a possible major role for enterotoxins.</title>
        <authorList>
            <person name="de Bekker C."/>
            <person name="Ohm R.A."/>
            <person name="Evans H.C."/>
            <person name="Brachmann A."/>
            <person name="Hughes D.P."/>
        </authorList>
    </citation>
    <scope>NUCLEOTIDE SEQUENCE [LARGE SCALE GENOMIC DNA]</scope>
    <source>
        <strain evidence="3 4">SC16a</strain>
    </source>
</reference>
<evidence type="ECO:0000313" key="3">
    <source>
        <dbReference type="EMBL" id="PFH62673.1"/>
    </source>
</evidence>
<feature type="region of interest" description="Disordered" evidence="1">
    <location>
        <begin position="1"/>
        <end position="23"/>
    </location>
</feature>
<dbReference type="OrthoDB" id="4923343at2759"/>
<proteinExistence type="predicted"/>
<name>A0A2A9PP53_OPHUN</name>
<feature type="transmembrane region" description="Helical" evidence="2">
    <location>
        <begin position="287"/>
        <end position="309"/>
    </location>
</feature>
<keyword evidence="4" id="KW-1185">Reference proteome</keyword>
<feature type="transmembrane region" description="Helical" evidence="2">
    <location>
        <begin position="238"/>
        <end position="256"/>
    </location>
</feature>
<feature type="transmembrane region" description="Helical" evidence="2">
    <location>
        <begin position="357"/>
        <end position="381"/>
    </location>
</feature>
<dbReference type="Proteomes" id="UP000037136">
    <property type="component" value="Unassembled WGS sequence"/>
</dbReference>
<protein>
    <submittedName>
        <fullName evidence="3">Uncharacterized protein</fullName>
    </submittedName>
</protein>
<feature type="transmembrane region" description="Helical" evidence="2">
    <location>
        <begin position="152"/>
        <end position="172"/>
    </location>
</feature>
<keyword evidence="2" id="KW-0472">Membrane</keyword>
<organism evidence="3 4">
    <name type="scientific">Ophiocordyceps unilateralis</name>
    <name type="common">Zombie-ant fungus</name>
    <name type="synonym">Torrubia unilateralis</name>
    <dbReference type="NCBI Taxonomy" id="268505"/>
    <lineage>
        <taxon>Eukaryota</taxon>
        <taxon>Fungi</taxon>
        <taxon>Dikarya</taxon>
        <taxon>Ascomycota</taxon>
        <taxon>Pezizomycotina</taxon>
        <taxon>Sordariomycetes</taxon>
        <taxon>Hypocreomycetidae</taxon>
        <taxon>Hypocreales</taxon>
        <taxon>Ophiocordycipitaceae</taxon>
        <taxon>Ophiocordyceps</taxon>
    </lineage>
</organism>
<feature type="compositionally biased region" description="Basic and acidic residues" evidence="1">
    <location>
        <begin position="12"/>
        <end position="23"/>
    </location>
</feature>
<reference evidence="3 4" key="1">
    <citation type="journal article" date="2015" name="BMC Genomics">
        <title>Gene expression during zombie ant biting behavior reflects the complexity underlying fungal parasitic behavioral manipulation.</title>
        <authorList>
            <person name="de Bekker C."/>
            <person name="Ohm R.A."/>
            <person name="Loreto R.G."/>
            <person name="Sebastian A."/>
            <person name="Albert I."/>
            <person name="Merrow M."/>
            <person name="Brachmann A."/>
            <person name="Hughes D.P."/>
        </authorList>
    </citation>
    <scope>NUCLEOTIDE SEQUENCE [LARGE SCALE GENOMIC DNA]</scope>
    <source>
        <strain evidence="3 4">SC16a</strain>
    </source>
</reference>
<dbReference type="EMBL" id="LAZP02000021">
    <property type="protein sequence ID" value="PFH62673.1"/>
    <property type="molecule type" value="Genomic_DNA"/>
</dbReference>
<feature type="transmembrane region" description="Helical" evidence="2">
    <location>
        <begin position="262"/>
        <end position="280"/>
    </location>
</feature>
<dbReference type="AlphaFoldDB" id="A0A2A9PP53"/>
<feature type="transmembrane region" description="Helical" evidence="2">
    <location>
        <begin position="315"/>
        <end position="336"/>
    </location>
</feature>
<evidence type="ECO:0000256" key="2">
    <source>
        <dbReference type="SAM" id="Phobius"/>
    </source>
</evidence>
<comment type="caution">
    <text evidence="3">The sequence shown here is derived from an EMBL/GenBank/DDBJ whole genome shotgun (WGS) entry which is preliminary data.</text>
</comment>
<feature type="transmembrane region" description="Helical" evidence="2">
    <location>
        <begin position="178"/>
        <end position="196"/>
    </location>
</feature>
<feature type="transmembrane region" description="Helical" evidence="2">
    <location>
        <begin position="41"/>
        <end position="64"/>
    </location>
</feature>
<accession>A0A2A9PP53</accession>
<feature type="transmembrane region" description="Helical" evidence="2">
    <location>
        <begin position="125"/>
        <end position="145"/>
    </location>
</feature>